<organism evidence="2 3">
    <name type="scientific">Candidatus Shapirobacteria bacterium CG_4_9_14_0_2_um_filter_39_11</name>
    <dbReference type="NCBI Taxonomy" id="1974478"/>
    <lineage>
        <taxon>Bacteria</taxon>
        <taxon>Candidatus Shapironibacteriota</taxon>
    </lineage>
</organism>
<evidence type="ECO:0000313" key="3">
    <source>
        <dbReference type="Proteomes" id="UP000229816"/>
    </source>
</evidence>
<reference evidence="3" key="1">
    <citation type="submission" date="2017-09" db="EMBL/GenBank/DDBJ databases">
        <title>Depth-based differentiation of microbial function through sediment-hosted aquifers and enrichment of novel symbionts in the deep terrestrial subsurface.</title>
        <authorList>
            <person name="Probst A.J."/>
            <person name="Ladd B."/>
            <person name="Jarett J.K."/>
            <person name="Geller-Mcgrath D.E."/>
            <person name="Sieber C.M.K."/>
            <person name="Emerson J.B."/>
            <person name="Anantharaman K."/>
            <person name="Thomas B.C."/>
            <person name="Malmstrom R."/>
            <person name="Stieglmeier M."/>
            <person name="Klingl A."/>
            <person name="Woyke T."/>
            <person name="Ryan C.M."/>
            <person name="Banfield J.F."/>
        </authorList>
    </citation>
    <scope>NUCLEOTIDE SEQUENCE [LARGE SCALE GENOMIC DNA]</scope>
</reference>
<protein>
    <recommendedName>
        <fullName evidence="4">DUF4190 domain-containing protein</fullName>
    </recommendedName>
</protein>
<gene>
    <name evidence="2" type="ORF">CO054_00105</name>
</gene>
<name>A0A2M8ETK4_9BACT</name>
<sequence>MDFQKEKPLSTTFLKQLLIYFVSFFLPPLGIWPAIKYLRQSDEKSKKIGLAALFLTIISIVITSWLTISLIGSFNKQLSNQLNLYQGIDY</sequence>
<feature type="transmembrane region" description="Helical" evidence="1">
    <location>
        <begin position="17"/>
        <end position="38"/>
    </location>
</feature>
<keyword evidence="1" id="KW-0812">Transmembrane</keyword>
<dbReference type="EMBL" id="PFSF01000003">
    <property type="protein sequence ID" value="PJC28452.1"/>
    <property type="molecule type" value="Genomic_DNA"/>
</dbReference>
<proteinExistence type="predicted"/>
<keyword evidence="1" id="KW-0472">Membrane</keyword>
<dbReference type="Proteomes" id="UP000229816">
    <property type="component" value="Unassembled WGS sequence"/>
</dbReference>
<keyword evidence="1" id="KW-1133">Transmembrane helix</keyword>
<evidence type="ECO:0000313" key="2">
    <source>
        <dbReference type="EMBL" id="PJC28452.1"/>
    </source>
</evidence>
<comment type="caution">
    <text evidence="2">The sequence shown here is derived from an EMBL/GenBank/DDBJ whole genome shotgun (WGS) entry which is preliminary data.</text>
</comment>
<dbReference type="AlphaFoldDB" id="A0A2M8ETK4"/>
<evidence type="ECO:0008006" key="4">
    <source>
        <dbReference type="Google" id="ProtNLM"/>
    </source>
</evidence>
<feature type="transmembrane region" description="Helical" evidence="1">
    <location>
        <begin position="50"/>
        <end position="74"/>
    </location>
</feature>
<evidence type="ECO:0000256" key="1">
    <source>
        <dbReference type="SAM" id="Phobius"/>
    </source>
</evidence>
<accession>A0A2M8ETK4</accession>